<organism evidence="3 4">
    <name type="scientific">Thamnocephalis sphaerospora</name>
    <dbReference type="NCBI Taxonomy" id="78915"/>
    <lineage>
        <taxon>Eukaryota</taxon>
        <taxon>Fungi</taxon>
        <taxon>Fungi incertae sedis</taxon>
        <taxon>Zoopagomycota</taxon>
        <taxon>Zoopagomycotina</taxon>
        <taxon>Zoopagomycetes</taxon>
        <taxon>Zoopagales</taxon>
        <taxon>Sigmoideomycetaceae</taxon>
        <taxon>Thamnocephalis</taxon>
    </lineage>
</organism>
<evidence type="ECO:0000256" key="2">
    <source>
        <dbReference type="SAM" id="Phobius"/>
    </source>
</evidence>
<evidence type="ECO:0000313" key="3">
    <source>
        <dbReference type="EMBL" id="RKP09346.1"/>
    </source>
</evidence>
<keyword evidence="4" id="KW-1185">Reference proteome</keyword>
<keyword evidence="2" id="KW-0812">Transmembrane</keyword>
<protein>
    <submittedName>
        <fullName evidence="3">Uncharacterized protein</fullName>
    </submittedName>
</protein>
<proteinExistence type="predicted"/>
<accession>A0A4P9XT82</accession>
<name>A0A4P9XT82_9FUNG</name>
<dbReference type="Proteomes" id="UP000271241">
    <property type="component" value="Unassembled WGS sequence"/>
</dbReference>
<evidence type="ECO:0000256" key="1">
    <source>
        <dbReference type="SAM" id="MobiDB-lite"/>
    </source>
</evidence>
<feature type="transmembrane region" description="Helical" evidence="2">
    <location>
        <begin position="49"/>
        <end position="68"/>
    </location>
</feature>
<reference evidence="4" key="1">
    <citation type="journal article" date="2018" name="Nat. Microbiol.">
        <title>Leveraging single-cell genomics to expand the fungal tree of life.</title>
        <authorList>
            <person name="Ahrendt S.R."/>
            <person name="Quandt C.A."/>
            <person name="Ciobanu D."/>
            <person name="Clum A."/>
            <person name="Salamov A."/>
            <person name="Andreopoulos B."/>
            <person name="Cheng J.F."/>
            <person name="Woyke T."/>
            <person name="Pelin A."/>
            <person name="Henrissat B."/>
            <person name="Reynolds N.K."/>
            <person name="Benny G.L."/>
            <person name="Smith M.E."/>
            <person name="James T.Y."/>
            <person name="Grigoriev I.V."/>
        </authorList>
    </citation>
    <scope>NUCLEOTIDE SEQUENCE [LARGE SCALE GENOMIC DNA]</scope>
    <source>
        <strain evidence="4">RSA 1356</strain>
    </source>
</reference>
<dbReference type="OrthoDB" id="10632864at2759"/>
<dbReference type="EMBL" id="KZ992521">
    <property type="protein sequence ID" value="RKP09346.1"/>
    <property type="molecule type" value="Genomic_DNA"/>
</dbReference>
<keyword evidence="2" id="KW-1133">Transmembrane helix</keyword>
<gene>
    <name evidence="3" type="ORF">THASP1DRAFT_28870</name>
</gene>
<feature type="compositionally biased region" description="Basic residues" evidence="1">
    <location>
        <begin position="196"/>
        <end position="207"/>
    </location>
</feature>
<keyword evidence="2" id="KW-0472">Membrane</keyword>
<feature type="region of interest" description="Disordered" evidence="1">
    <location>
        <begin position="1"/>
        <end position="22"/>
    </location>
</feature>
<sequence length="207" mass="23252">MPTKESTSNTSPTATGEDQTPLASQDRMLDFGPLKYPISKIALWTPRPVAALFFWCMSIFLRIIGRILPQTAIMGRATTSLERTQEEFYAGKSMIGVRWQQIWLLYGRRFTTSLMVKRTLVNTIEHLWSLLSWSTPQHKTASSATADKETEQSQSPDASAKNQPAQKSPPTSSHKGSEATKQAKNNQQPRNGRQSRGTKKSKRGVRR</sequence>
<feature type="compositionally biased region" description="Polar residues" evidence="1">
    <location>
        <begin position="152"/>
        <end position="195"/>
    </location>
</feature>
<feature type="region of interest" description="Disordered" evidence="1">
    <location>
        <begin position="139"/>
        <end position="207"/>
    </location>
</feature>
<evidence type="ECO:0000313" key="4">
    <source>
        <dbReference type="Proteomes" id="UP000271241"/>
    </source>
</evidence>
<dbReference type="AlphaFoldDB" id="A0A4P9XT82"/>